<name>A0A2U1LTZ8_ARTAN</name>
<reference evidence="2 3" key="1">
    <citation type="journal article" date="2018" name="Mol. Plant">
        <title>The genome of Artemisia annua provides insight into the evolution of Asteraceae family and artemisinin biosynthesis.</title>
        <authorList>
            <person name="Shen Q."/>
            <person name="Zhang L."/>
            <person name="Liao Z."/>
            <person name="Wang S."/>
            <person name="Yan T."/>
            <person name="Shi P."/>
            <person name="Liu M."/>
            <person name="Fu X."/>
            <person name="Pan Q."/>
            <person name="Wang Y."/>
            <person name="Lv Z."/>
            <person name="Lu X."/>
            <person name="Zhang F."/>
            <person name="Jiang W."/>
            <person name="Ma Y."/>
            <person name="Chen M."/>
            <person name="Hao X."/>
            <person name="Li L."/>
            <person name="Tang Y."/>
            <person name="Lv G."/>
            <person name="Zhou Y."/>
            <person name="Sun X."/>
            <person name="Brodelius P.E."/>
            <person name="Rose J.K.C."/>
            <person name="Tang K."/>
        </authorList>
    </citation>
    <scope>NUCLEOTIDE SEQUENCE [LARGE SCALE GENOMIC DNA]</scope>
    <source>
        <strain evidence="3">cv. Huhao1</strain>
        <tissue evidence="2">Leaf</tissue>
    </source>
</reference>
<dbReference type="EMBL" id="PKPP01007785">
    <property type="protein sequence ID" value="PWA52461.1"/>
    <property type="molecule type" value="Genomic_DNA"/>
</dbReference>
<accession>A0A2U1LTZ8</accession>
<comment type="caution">
    <text evidence="2">The sequence shown here is derived from an EMBL/GenBank/DDBJ whole genome shotgun (WGS) entry which is preliminary data.</text>
</comment>
<feature type="domain" description="Homologous recombination OB-fold protein OB-fold" evidence="1">
    <location>
        <begin position="227"/>
        <end position="268"/>
    </location>
</feature>
<dbReference type="PANTHER" id="PTHR14523">
    <property type="entry name" value="UNCHARACTERIZED PROTEIN C17ORF53 HOMOLOG"/>
    <property type="match status" value="1"/>
</dbReference>
<proteinExistence type="predicted"/>
<gene>
    <name evidence="2" type="ORF">CTI12_AA454800</name>
</gene>
<sequence length="277" mass="30975">MEVAPICLSGYWWNSGLTMAYHYYEDVQVRKGKSKADKKSWTAIEEVVLAKAWLHISTCQRVGNEQGRDKFWERIQEHFAATIVGTKRTHHSLNTKWKNMNRAMGIFNGLYIQQLYIPSIPFGCDIRGKENLHSSHSPKKPVRIIPGPAGNVELGKRCKQADTRKGGQECVILTQEYIRKVFEDVGEDEDVTCGSWLSVIEFMNVNGGGRVVFGCLSDIENFINNGKVDQVVAIIKLCTPNALGDLIITIKDLAGLISGAIHHKIINEGVYGKDITV</sequence>
<dbReference type="Proteomes" id="UP000245207">
    <property type="component" value="Unassembled WGS sequence"/>
</dbReference>
<evidence type="ECO:0000259" key="1">
    <source>
        <dbReference type="Pfam" id="PF15072"/>
    </source>
</evidence>
<organism evidence="2 3">
    <name type="scientific">Artemisia annua</name>
    <name type="common">Sweet wormwood</name>
    <dbReference type="NCBI Taxonomy" id="35608"/>
    <lineage>
        <taxon>Eukaryota</taxon>
        <taxon>Viridiplantae</taxon>
        <taxon>Streptophyta</taxon>
        <taxon>Embryophyta</taxon>
        <taxon>Tracheophyta</taxon>
        <taxon>Spermatophyta</taxon>
        <taxon>Magnoliopsida</taxon>
        <taxon>eudicotyledons</taxon>
        <taxon>Gunneridae</taxon>
        <taxon>Pentapetalae</taxon>
        <taxon>asterids</taxon>
        <taxon>campanulids</taxon>
        <taxon>Asterales</taxon>
        <taxon>Asteraceae</taxon>
        <taxon>Asteroideae</taxon>
        <taxon>Anthemideae</taxon>
        <taxon>Artemisiinae</taxon>
        <taxon>Artemisia</taxon>
    </lineage>
</organism>
<protein>
    <recommendedName>
        <fullName evidence="1">Homologous recombination OB-fold protein OB-fold domain-containing protein</fullName>
    </recommendedName>
</protein>
<evidence type="ECO:0000313" key="3">
    <source>
        <dbReference type="Proteomes" id="UP000245207"/>
    </source>
</evidence>
<dbReference type="Pfam" id="PF15072">
    <property type="entry name" value="HROB"/>
    <property type="match status" value="1"/>
</dbReference>
<dbReference type="InterPro" id="IPR028045">
    <property type="entry name" value="HROB"/>
</dbReference>
<dbReference type="PANTHER" id="PTHR14523:SF1">
    <property type="entry name" value="HOMOLOGOUS RECOMBINATION OB-FOLD PROTEIN"/>
    <property type="match status" value="1"/>
</dbReference>
<evidence type="ECO:0000313" key="2">
    <source>
        <dbReference type="EMBL" id="PWA52461.1"/>
    </source>
</evidence>
<dbReference type="AlphaFoldDB" id="A0A2U1LTZ8"/>
<dbReference type="GO" id="GO:0000725">
    <property type="term" value="P:recombinational repair"/>
    <property type="evidence" value="ECO:0007669"/>
    <property type="project" value="InterPro"/>
</dbReference>
<dbReference type="InterPro" id="IPR058570">
    <property type="entry name" value="HROB_OB"/>
</dbReference>
<dbReference type="OrthoDB" id="550780at2759"/>
<keyword evidence="3" id="KW-1185">Reference proteome</keyword>